<gene>
    <name evidence="17" type="ORF">ASZ78_001283</name>
</gene>
<keyword evidence="7" id="KW-0677">Repeat</keyword>
<keyword evidence="13" id="KW-0325">Glycoprotein</keyword>
<dbReference type="FunFam" id="2.60.40.10:FF:000304">
    <property type="entry name" value="Nectin cell adhesion molecule 1"/>
    <property type="match status" value="1"/>
</dbReference>
<protein>
    <recommendedName>
        <fullName evidence="16">Ig-like domain-containing protein</fullName>
    </recommendedName>
</protein>
<feature type="compositionally biased region" description="Polar residues" evidence="14">
    <location>
        <begin position="1161"/>
        <end position="1177"/>
    </location>
</feature>
<dbReference type="InterPro" id="IPR029249">
    <property type="entry name" value="Rotatin_N"/>
</dbReference>
<evidence type="ECO:0000256" key="6">
    <source>
        <dbReference type="ARBA" id="ARBA00022729"/>
    </source>
</evidence>
<dbReference type="SUPFAM" id="SSF48726">
    <property type="entry name" value="Immunoglobulin"/>
    <property type="match status" value="2"/>
</dbReference>
<keyword evidence="10 15" id="KW-1133">Transmembrane helix</keyword>
<evidence type="ECO:0000256" key="12">
    <source>
        <dbReference type="ARBA" id="ARBA00023157"/>
    </source>
</evidence>
<keyword evidence="18" id="KW-1185">Reference proteome</keyword>
<feature type="region of interest" description="Disordered" evidence="14">
    <location>
        <begin position="1160"/>
        <end position="1179"/>
    </location>
</feature>
<organism evidence="17 18">
    <name type="scientific">Callipepla squamata</name>
    <name type="common">Scaled quail</name>
    <dbReference type="NCBI Taxonomy" id="9009"/>
    <lineage>
        <taxon>Eukaryota</taxon>
        <taxon>Metazoa</taxon>
        <taxon>Chordata</taxon>
        <taxon>Craniata</taxon>
        <taxon>Vertebrata</taxon>
        <taxon>Euteleostomi</taxon>
        <taxon>Archelosauria</taxon>
        <taxon>Archosauria</taxon>
        <taxon>Dinosauria</taxon>
        <taxon>Saurischia</taxon>
        <taxon>Theropoda</taxon>
        <taxon>Coelurosauria</taxon>
        <taxon>Aves</taxon>
        <taxon>Neognathae</taxon>
        <taxon>Galloanserae</taxon>
        <taxon>Galliformes</taxon>
        <taxon>Odontophoridae</taxon>
        <taxon>Callipepla</taxon>
    </lineage>
</organism>
<evidence type="ECO:0000256" key="10">
    <source>
        <dbReference type="ARBA" id="ARBA00022989"/>
    </source>
</evidence>
<dbReference type="Pfam" id="PF14726">
    <property type="entry name" value="RTTN_N"/>
    <property type="match status" value="1"/>
</dbReference>
<dbReference type="STRING" id="9009.A0A226NJW0"/>
<evidence type="ECO:0000259" key="16">
    <source>
        <dbReference type="PROSITE" id="PS50835"/>
    </source>
</evidence>
<sequence length="1807" mass="201086">MELSSLVRKLGHELAEIRERSLKSILFKLDHNLVSYADLVREKVLFPKLLEWFNFPVVPMKEEVLNFVSTLIKHPPAAQKMIGIGAVEFFSQLRSDVDPNLQAIIDGIVDGLFLLPSEISSSYLSGCYQTQSQPSVDQPVLPQEELFTGYFGQDRSHMRQLEIPLKRTLAKCLKFSTFPWLTLTSTDRHILSSNESGNSTQANADSRISLHSPLGAGHTDLPDIENEDTLELQMKQFSLPQFCVSVLENAIPLLRTGSRRMTMEVLELLVEDMYLIGDAISEDVWEDESLFGLELASKVLQKSLLSALFLLSLDVPFSLEYPSIHEAVTAYLEQMSSENYIIYKQASEAAYSIECTCSFMAEVHKKGKKNLSELVELADQALHSLPYHQHMALLQGSIHICSNISKSGQADPSLHTESQNVLLRLLAHPLLNIKAEAYRCCLAVVQDCLDIHSVAESVSSVCRGIHFLLHPKVLYEIATFGLQEEKNEVNSKAKAILMHLLQGQLVMEILTWNKFLEALYPVIPVLQGYADTKDKLGNYILTLSETSSDKGDGILPRTTRLRAALRLLFSKKQLVRSTALKHLSFHLLNEEGADSKRPCLQSSVFSSISSLFIIEKAIELKLDDKMESIFKVETIEKLYDILTSDAVDVVLRKSAAEQMAIILQDTNMHGIVKNLGVVEKVLAYLTECVHVNGKKVVLVSLDQRYTMYHLPVKITAHHIVSPHSVVVPLSSECLTMKPVSDMLKMSWNLSWYHGTENLLQLKNYEKQEETFSDTLKLSSEDILILKITHATYGLQDCLNSIIQAKSNSLLGLLVRPESQVRDEIDEIQTAVRQQLDKELIHLFNTLLFCSMSVTDREGLELAGCFRTELALKLLQCLRVTDAPHFYGLPSLERTLRGMVHVTALPDWSTYSATAEPVAICKKYLTGLLEVISSFYVEWGGNAMSFMGKGVTKSTVLCLLHLSHEMMAQAKDMDWVSLWSLPYNSSEDQVPSHLGLTWLVPLWVDRDPEAAFILQNLLVIPIPTEDLKDCVWQGPCVHDEETGLSQTGKPALNALLHHCQFYEHLNQMVKHCYLGCYMFDVNSSKEDIHIIEKSGSTDFDDSLNLWKVLSSQTPSSHSQSTSETMILSVSPAPGSITELQAAVPTNSTSFIPETAVNRLMAQGQSDTTTTASPSQHDSPMSAAMSKQCAVVTPALLSAVCSLLHNLLIVTPKDTSIALQQHLLTAFSSLVSANLIERYILELKAPLGNPCHAEHVKAQVCEKKSSKDVLKEVATNALLSLLAVSKNAQKYALEVDLIGSCIEQMKHIHAQLNLDSLKPGKAQKKKIAALKAHLVPVMHLLWPWFLIDDSSMEIALHLLCVYTAYYPAGCASLCWTSGGQSSLVSVRSAAGSSLMHNILKLASQLSNDNSPLQHVIFDLLSNLALSHDCKGVIQKDGEKIGLVGKKSKVMAGRELEWKRPRNYSVLASVEEGFVDSTVTLSEKMKLECIYPKKGVITQTSWMKRNGSHKENIAVLHPIYGIYIEDKFRGRIYFKNTSIEDQSLSFNKSTFEDIGLYLCSIVTYPDGVYEKAIEVIHPADAFEISERLNKPVFAKPGGSATFTCPYNVGGSVQQVKWEKIKAGGTDTIVLCNSSGRQSFGSDFKNRVLVDCSGLASSTIVIQNVTASDFATYRCVATGRNETFEMSFTVVATWNQKWFIIYIAGGTSAAVLLLVFLLIFCITTAYHKNISKSVTEYDFCFGNVLGEGIVSLPTKQLLAKEHQELDSEKQKEKLFTSGLQYLCFKVYAISITAEYTAASPVTLHWPETVWE</sequence>
<dbReference type="GO" id="GO:0005813">
    <property type="term" value="C:centrosome"/>
    <property type="evidence" value="ECO:0007669"/>
    <property type="project" value="InterPro"/>
</dbReference>
<dbReference type="GO" id="GO:0010457">
    <property type="term" value="P:centriole-centriole cohesion"/>
    <property type="evidence" value="ECO:0007669"/>
    <property type="project" value="TreeGrafter"/>
</dbReference>
<evidence type="ECO:0000256" key="14">
    <source>
        <dbReference type="SAM" id="MobiDB-lite"/>
    </source>
</evidence>
<dbReference type="OrthoDB" id="428850at2759"/>
<dbReference type="InterPro" id="IPR007110">
    <property type="entry name" value="Ig-like_dom"/>
</dbReference>
<keyword evidence="11 15" id="KW-0472">Membrane</keyword>
<evidence type="ECO:0000256" key="11">
    <source>
        <dbReference type="ARBA" id="ARBA00023136"/>
    </source>
</evidence>
<dbReference type="GO" id="GO:0005912">
    <property type="term" value="C:adherens junction"/>
    <property type="evidence" value="ECO:0007669"/>
    <property type="project" value="UniProtKB-SubCell"/>
</dbReference>
<dbReference type="InterPro" id="IPR013106">
    <property type="entry name" value="Ig_V-set"/>
</dbReference>
<evidence type="ECO:0000256" key="13">
    <source>
        <dbReference type="ARBA" id="ARBA00023180"/>
    </source>
</evidence>
<dbReference type="EMBL" id="MCFN01000026">
    <property type="protein sequence ID" value="OXB67993.1"/>
    <property type="molecule type" value="Genomic_DNA"/>
</dbReference>
<dbReference type="Pfam" id="PF07686">
    <property type="entry name" value="V-set"/>
    <property type="match status" value="2"/>
</dbReference>
<dbReference type="InterPro" id="IPR013783">
    <property type="entry name" value="Ig-like_fold"/>
</dbReference>
<evidence type="ECO:0000256" key="4">
    <source>
        <dbReference type="ARBA" id="ARBA00022475"/>
    </source>
</evidence>
<dbReference type="InterPro" id="IPR036179">
    <property type="entry name" value="Ig-like_dom_sf"/>
</dbReference>
<accession>A0A226NJW0</accession>
<keyword evidence="5 15" id="KW-0812">Transmembrane</keyword>
<evidence type="ECO:0000256" key="7">
    <source>
        <dbReference type="ARBA" id="ARBA00022737"/>
    </source>
</evidence>
<keyword evidence="6" id="KW-0732">Signal</keyword>
<dbReference type="GO" id="GO:0007155">
    <property type="term" value="P:cell adhesion"/>
    <property type="evidence" value="ECO:0007669"/>
    <property type="project" value="UniProtKB-KW"/>
</dbReference>
<keyword evidence="12" id="KW-1015">Disulfide bond</keyword>
<dbReference type="SMART" id="SM00409">
    <property type="entry name" value="IG"/>
    <property type="match status" value="2"/>
</dbReference>
<evidence type="ECO:0000256" key="15">
    <source>
        <dbReference type="SAM" id="Phobius"/>
    </source>
</evidence>
<dbReference type="GO" id="GO:0032053">
    <property type="term" value="P:ciliary basal body organization"/>
    <property type="evidence" value="ECO:0007669"/>
    <property type="project" value="TreeGrafter"/>
</dbReference>
<dbReference type="GO" id="GO:0007099">
    <property type="term" value="P:centriole replication"/>
    <property type="evidence" value="ECO:0007669"/>
    <property type="project" value="TreeGrafter"/>
</dbReference>
<dbReference type="InterPro" id="IPR003599">
    <property type="entry name" value="Ig_sub"/>
</dbReference>
<dbReference type="InterPro" id="IPR030791">
    <property type="entry name" value="Rotatin"/>
</dbReference>
<evidence type="ECO:0000256" key="2">
    <source>
        <dbReference type="ARBA" id="ARBA00004536"/>
    </source>
</evidence>
<dbReference type="GO" id="GO:0005886">
    <property type="term" value="C:plasma membrane"/>
    <property type="evidence" value="ECO:0007669"/>
    <property type="project" value="UniProtKB-SubCell"/>
</dbReference>
<evidence type="ECO:0000256" key="5">
    <source>
        <dbReference type="ARBA" id="ARBA00022692"/>
    </source>
</evidence>
<feature type="domain" description="Ig-like" evidence="16">
    <location>
        <begin position="1575"/>
        <end position="1683"/>
    </location>
</feature>
<proteinExistence type="inferred from homology"/>
<comment type="subcellular location">
    <subcellularLocation>
        <location evidence="2">Cell junction</location>
        <location evidence="2">Adherens junction</location>
    </subcellularLocation>
    <subcellularLocation>
        <location evidence="1">Cell membrane</location>
        <topology evidence="1">Single-pass type I membrane protein</topology>
    </subcellularLocation>
</comment>
<dbReference type="GO" id="GO:0036064">
    <property type="term" value="C:ciliary basal body"/>
    <property type="evidence" value="ECO:0007669"/>
    <property type="project" value="InterPro"/>
</dbReference>
<dbReference type="PANTHER" id="PTHR31691:SF1">
    <property type="entry name" value="ROTATIN"/>
    <property type="match status" value="1"/>
</dbReference>
<dbReference type="Proteomes" id="UP000198323">
    <property type="component" value="Unassembled WGS sequence"/>
</dbReference>
<dbReference type="InterPro" id="IPR016024">
    <property type="entry name" value="ARM-type_fold"/>
</dbReference>
<dbReference type="PROSITE" id="PS50835">
    <property type="entry name" value="IG_LIKE"/>
    <property type="match status" value="2"/>
</dbReference>
<dbReference type="Gene3D" id="2.60.40.10">
    <property type="entry name" value="Immunoglobulins"/>
    <property type="match status" value="2"/>
</dbReference>
<feature type="transmembrane region" description="Helical" evidence="15">
    <location>
        <begin position="1694"/>
        <end position="1718"/>
    </location>
</feature>
<comment type="similarity">
    <text evidence="3">Belongs to the nectin family.</text>
</comment>
<dbReference type="SUPFAM" id="SSF48371">
    <property type="entry name" value="ARM repeat"/>
    <property type="match status" value="1"/>
</dbReference>
<evidence type="ECO:0000256" key="8">
    <source>
        <dbReference type="ARBA" id="ARBA00022889"/>
    </source>
</evidence>
<name>A0A226NJW0_CALSU</name>
<evidence type="ECO:0000256" key="9">
    <source>
        <dbReference type="ARBA" id="ARBA00022949"/>
    </source>
</evidence>
<feature type="domain" description="Ig-like" evidence="16">
    <location>
        <begin position="1458"/>
        <end position="1558"/>
    </location>
</feature>
<keyword evidence="4" id="KW-1003">Cell membrane</keyword>
<keyword evidence="8" id="KW-0130">Cell adhesion</keyword>
<comment type="caution">
    <text evidence="17">The sequence shown here is derived from an EMBL/GenBank/DDBJ whole genome shotgun (WGS) entry which is preliminary data.</text>
</comment>
<evidence type="ECO:0000313" key="17">
    <source>
        <dbReference type="EMBL" id="OXB67993.1"/>
    </source>
</evidence>
<keyword evidence="9" id="KW-0965">Cell junction</keyword>
<evidence type="ECO:0000313" key="18">
    <source>
        <dbReference type="Proteomes" id="UP000198323"/>
    </source>
</evidence>
<dbReference type="PANTHER" id="PTHR31691">
    <property type="entry name" value="ROTATIN"/>
    <property type="match status" value="1"/>
</dbReference>
<evidence type="ECO:0000256" key="1">
    <source>
        <dbReference type="ARBA" id="ARBA00004251"/>
    </source>
</evidence>
<evidence type="ECO:0000256" key="3">
    <source>
        <dbReference type="ARBA" id="ARBA00007810"/>
    </source>
</evidence>
<dbReference type="GO" id="GO:0005814">
    <property type="term" value="C:centriole"/>
    <property type="evidence" value="ECO:0007669"/>
    <property type="project" value="TreeGrafter"/>
</dbReference>
<reference evidence="17 18" key="1">
    <citation type="submission" date="2016-07" db="EMBL/GenBank/DDBJ databases">
        <title>Disparate Historic Effective Population Sizes Predicted by Modern Levels of Genome Diversity for the Scaled Quail (Callipepla squamata) and the Northern Bobwhite (Colinus virginianus): Inferences from First and Second Generation Draft Genome Assemblies for Sympatric New World Quail.</title>
        <authorList>
            <person name="Oldeschulte D.L."/>
            <person name="Halley Y.A."/>
            <person name="Bhattarai E.K."/>
            <person name="Brashear W.A."/>
            <person name="Hill J."/>
            <person name="Metz R.P."/>
            <person name="Johnson C.D."/>
            <person name="Rollins D."/>
            <person name="Peterson M.J."/>
            <person name="Bickhart D.M."/>
            <person name="Decker J.E."/>
            <person name="Seabury C.M."/>
        </authorList>
    </citation>
    <scope>NUCLEOTIDE SEQUENCE [LARGE SCALE GENOMIC DNA]</scope>
    <source>
        <strain evidence="17 18">Texas</strain>
        <tissue evidence="17">Leg muscle</tissue>
    </source>
</reference>